<evidence type="ECO:0000313" key="3">
    <source>
        <dbReference type="Proteomes" id="UP000322699"/>
    </source>
</evidence>
<feature type="region of interest" description="Disordered" evidence="1">
    <location>
        <begin position="1"/>
        <end position="34"/>
    </location>
</feature>
<comment type="caution">
    <text evidence="2">The sequence shown here is derived from an EMBL/GenBank/DDBJ whole genome shotgun (WGS) entry which is preliminary data.</text>
</comment>
<name>A0A5B1CLD7_9BACT</name>
<accession>A0A5B1CLD7</accession>
<protein>
    <submittedName>
        <fullName evidence="2">Uncharacterized protein</fullName>
    </submittedName>
</protein>
<organism evidence="2 3">
    <name type="scientific">Rubripirellula obstinata</name>
    <dbReference type="NCBI Taxonomy" id="406547"/>
    <lineage>
        <taxon>Bacteria</taxon>
        <taxon>Pseudomonadati</taxon>
        <taxon>Planctomycetota</taxon>
        <taxon>Planctomycetia</taxon>
        <taxon>Pirellulales</taxon>
        <taxon>Pirellulaceae</taxon>
        <taxon>Rubripirellula</taxon>
    </lineage>
</organism>
<keyword evidence="3" id="KW-1185">Reference proteome</keyword>
<evidence type="ECO:0000256" key="1">
    <source>
        <dbReference type="SAM" id="MobiDB-lite"/>
    </source>
</evidence>
<sequence>MNQPDPQANDDPMIRHRRQIAHDRTPQQQAEISDRLQQTAMEAIRSDPAAYQAFMARNHRKRRISEVQKLEALMRQRCQTDE</sequence>
<evidence type="ECO:0000313" key="2">
    <source>
        <dbReference type="EMBL" id="KAA1260350.1"/>
    </source>
</evidence>
<gene>
    <name evidence="2" type="ORF">LF1_28900</name>
</gene>
<reference evidence="2 3" key="1">
    <citation type="submission" date="2019-08" db="EMBL/GenBank/DDBJ databases">
        <title>Deep-cultivation of Planctomycetes and their phenomic and genomic characterization uncovers novel biology.</title>
        <authorList>
            <person name="Wiegand S."/>
            <person name="Jogler M."/>
            <person name="Boedeker C."/>
            <person name="Pinto D."/>
            <person name="Vollmers J."/>
            <person name="Rivas-Marin E."/>
            <person name="Kohn T."/>
            <person name="Peeters S.H."/>
            <person name="Heuer A."/>
            <person name="Rast P."/>
            <person name="Oberbeckmann S."/>
            <person name="Bunk B."/>
            <person name="Jeske O."/>
            <person name="Meyerdierks A."/>
            <person name="Storesund J.E."/>
            <person name="Kallscheuer N."/>
            <person name="Luecker S."/>
            <person name="Lage O.M."/>
            <person name="Pohl T."/>
            <person name="Merkel B.J."/>
            <person name="Hornburger P."/>
            <person name="Mueller R.-W."/>
            <person name="Bruemmer F."/>
            <person name="Labrenz M."/>
            <person name="Spormann A.M."/>
            <person name="Op Den Camp H."/>
            <person name="Overmann J."/>
            <person name="Amann R."/>
            <person name="Jetten M.S.M."/>
            <person name="Mascher T."/>
            <person name="Medema M.H."/>
            <person name="Devos D.P."/>
            <person name="Kaster A.-K."/>
            <person name="Ovreas L."/>
            <person name="Rohde M."/>
            <person name="Galperin M.Y."/>
            <person name="Jogler C."/>
        </authorList>
    </citation>
    <scope>NUCLEOTIDE SEQUENCE [LARGE SCALE GENOMIC DNA]</scope>
    <source>
        <strain evidence="2 3">LF1</strain>
    </source>
</reference>
<dbReference type="OrthoDB" id="281681at2"/>
<dbReference type="EMBL" id="VRLW01000001">
    <property type="protein sequence ID" value="KAA1260350.1"/>
    <property type="molecule type" value="Genomic_DNA"/>
</dbReference>
<proteinExistence type="predicted"/>
<dbReference type="RefSeq" id="WP_068263851.1">
    <property type="nucleotide sequence ID" value="NZ_LWSK01000052.1"/>
</dbReference>
<dbReference type="AlphaFoldDB" id="A0A5B1CLD7"/>
<dbReference type="Proteomes" id="UP000322699">
    <property type="component" value="Unassembled WGS sequence"/>
</dbReference>